<feature type="region of interest" description="Disordered" evidence="1">
    <location>
        <begin position="1"/>
        <end position="77"/>
    </location>
</feature>
<sequence>MDGNNSLKLVDPAVKSGKARLDTRELRDPRWLEAEQVDKMKDEVVNAQRLGSSRGKKKQEMPTNSNNPGSSPATSSVAAHLSFNSECSHLPILNSHEGVAWLNVAEQADKATQAEDGPATSAAETEELLKGLDMMKYLLAIVKQLLEDFGRELRIGYDIMCVFYTTMVCSQKLGHKVVSYAVQGVVPAFHGHAHNWKCQTCWHPQYLTGVGLTDFKDCNFLYKNYRQAQDQIERDGPEFAAVAQALNLMAGEYPELKQRVDYLELFEKVNWAKGEPNKAHLKYKVLNSRTDLSTIQVNKIKARNISMFKCYERLAEELEDYEMDHGILRWVIRSPEHRQAQDGLKERTYQRALEELEKLVVQRLFELTKLNMSGVFIEMASVANFNLLKNTHIDIGNLIWTKPEYREAMRLHFGLLRACEEKVRCDVEITQLIMYMIDEHADYQLAIQRLQGEDPNLVAELRRQAQYWEAVHSRIAERLALTS</sequence>
<evidence type="ECO:0000256" key="1">
    <source>
        <dbReference type="SAM" id="MobiDB-lite"/>
    </source>
</evidence>
<feature type="compositionally biased region" description="Basic and acidic residues" evidence="1">
    <location>
        <begin position="19"/>
        <end position="44"/>
    </location>
</feature>
<reference evidence="2 3" key="1">
    <citation type="submission" date="2024-05" db="EMBL/GenBank/DDBJ databases">
        <title>A draft genome resource for the thread blight pathogen Marasmius tenuissimus strain MS-2.</title>
        <authorList>
            <person name="Yulfo-Soto G.E."/>
            <person name="Baruah I.K."/>
            <person name="Amoako-Attah I."/>
            <person name="Bukari Y."/>
            <person name="Meinhardt L.W."/>
            <person name="Bailey B.A."/>
            <person name="Cohen S.P."/>
        </authorList>
    </citation>
    <scope>NUCLEOTIDE SEQUENCE [LARGE SCALE GENOMIC DNA]</scope>
    <source>
        <strain evidence="2 3">MS-2</strain>
    </source>
</reference>
<organism evidence="2 3">
    <name type="scientific">Marasmius tenuissimus</name>
    <dbReference type="NCBI Taxonomy" id="585030"/>
    <lineage>
        <taxon>Eukaryota</taxon>
        <taxon>Fungi</taxon>
        <taxon>Dikarya</taxon>
        <taxon>Basidiomycota</taxon>
        <taxon>Agaricomycotina</taxon>
        <taxon>Agaricomycetes</taxon>
        <taxon>Agaricomycetidae</taxon>
        <taxon>Agaricales</taxon>
        <taxon>Marasmiineae</taxon>
        <taxon>Marasmiaceae</taxon>
        <taxon>Marasmius</taxon>
    </lineage>
</organism>
<comment type="caution">
    <text evidence="2">The sequence shown here is derived from an EMBL/GenBank/DDBJ whole genome shotgun (WGS) entry which is preliminary data.</text>
</comment>
<dbReference type="InterPro" id="IPR040521">
    <property type="entry name" value="KDZ"/>
</dbReference>
<dbReference type="Proteomes" id="UP001437256">
    <property type="component" value="Unassembled WGS sequence"/>
</dbReference>
<dbReference type="EMBL" id="JBBXMP010000747">
    <property type="protein sequence ID" value="KAL0057017.1"/>
    <property type="molecule type" value="Genomic_DNA"/>
</dbReference>
<proteinExistence type="predicted"/>
<name>A0ABR2Z5X4_9AGAR</name>
<keyword evidence="3" id="KW-1185">Reference proteome</keyword>
<gene>
    <name evidence="2" type="ORF">AAF712_016361</name>
</gene>
<accession>A0ABR2Z5X4</accession>
<feature type="compositionally biased region" description="Polar residues" evidence="1">
    <location>
        <begin position="61"/>
        <end position="77"/>
    </location>
</feature>
<dbReference type="Pfam" id="PF18758">
    <property type="entry name" value="KDZ"/>
    <property type="match status" value="1"/>
</dbReference>
<evidence type="ECO:0000313" key="2">
    <source>
        <dbReference type="EMBL" id="KAL0057017.1"/>
    </source>
</evidence>
<protein>
    <submittedName>
        <fullName evidence="2">Uncharacterized protein</fullName>
    </submittedName>
</protein>
<evidence type="ECO:0000313" key="3">
    <source>
        <dbReference type="Proteomes" id="UP001437256"/>
    </source>
</evidence>